<gene>
    <name evidence="2" type="ORF">BT96DRAFT_965985</name>
</gene>
<feature type="transmembrane region" description="Helical" evidence="1">
    <location>
        <begin position="199"/>
        <end position="222"/>
    </location>
</feature>
<feature type="transmembrane region" description="Helical" evidence="1">
    <location>
        <begin position="157"/>
        <end position="179"/>
    </location>
</feature>
<evidence type="ECO:0000313" key="3">
    <source>
        <dbReference type="Proteomes" id="UP000799118"/>
    </source>
</evidence>
<reference evidence="2" key="1">
    <citation type="journal article" date="2019" name="Environ. Microbiol.">
        <title>Fungal ecological strategies reflected in gene transcription - a case study of two litter decomposers.</title>
        <authorList>
            <person name="Barbi F."/>
            <person name="Kohler A."/>
            <person name="Barry K."/>
            <person name="Baskaran P."/>
            <person name="Daum C."/>
            <person name="Fauchery L."/>
            <person name="Ihrmark K."/>
            <person name="Kuo A."/>
            <person name="LaButti K."/>
            <person name="Lipzen A."/>
            <person name="Morin E."/>
            <person name="Grigoriev I.V."/>
            <person name="Henrissat B."/>
            <person name="Lindahl B."/>
            <person name="Martin F."/>
        </authorList>
    </citation>
    <scope>NUCLEOTIDE SEQUENCE</scope>
    <source>
        <strain evidence="2">JB14</strain>
    </source>
</reference>
<name>A0A6A4HNH7_9AGAR</name>
<dbReference type="EMBL" id="ML769484">
    <property type="protein sequence ID" value="KAE9398345.1"/>
    <property type="molecule type" value="Genomic_DNA"/>
</dbReference>
<feature type="transmembrane region" description="Helical" evidence="1">
    <location>
        <begin position="20"/>
        <end position="43"/>
    </location>
</feature>
<keyword evidence="1" id="KW-0472">Membrane</keyword>
<sequence length="301" mass="33259">MSLLSPVVGIYSYVLQPIAPFTWFGLNLSTLDVVAAFRLCLILRQIREDLFRKHVKTHGHTSVEARSFVRSASTALTVVFGGEALTCPFLLIPPSFMVSGIVPIFYTAIQGIVDAVPSVPEMFFEMELPLSIVDGFTRAYLLCDLIPPMVTVNSYSVIVNSPWTLMMTSLVAANGGFFLTNMFSFMNPTPLSLQTPPELLAYGWTTADLWCAPLITGIYALLTHAQPFWSNTHVYLTELLGMGIQGKQVEPIDPETARALCAVLLACLFSGRTVKNFTNYFDRPAGTIGKKFEKEPKLKTQ</sequence>
<dbReference type="OrthoDB" id="3192156at2759"/>
<keyword evidence="1" id="KW-0812">Transmembrane</keyword>
<protein>
    <submittedName>
        <fullName evidence="2">Uncharacterized protein</fullName>
    </submittedName>
</protein>
<keyword evidence="1" id="KW-1133">Transmembrane helix</keyword>
<organism evidence="2 3">
    <name type="scientific">Gymnopus androsaceus JB14</name>
    <dbReference type="NCBI Taxonomy" id="1447944"/>
    <lineage>
        <taxon>Eukaryota</taxon>
        <taxon>Fungi</taxon>
        <taxon>Dikarya</taxon>
        <taxon>Basidiomycota</taxon>
        <taxon>Agaricomycotina</taxon>
        <taxon>Agaricomycetes</taxon>
        <taxon>Agaricomycetidae</taxon>
        <taxon>Agaricales</taxon>
        <taxon>Marasmiineae</taxon>
        <taxon>Omphalotaceae</taxon>
        <taxon>Gymnopus</taxon>
    </lineage>
</organism>
<evidence type="ECO:0000256" key="1">
    <source>
        <dbReference type="SAM" id="Phobius"/>
    </source>
</evidence>
<evidence type="ECO:0000313" key="2">
    <source>
        <dbReference type="EMBL" id="KAE9398345.1"/>
    </source>
</evidence>
<proteinExistence type="predicted"/>
<dbReference type="AlphaFoldDB" id="A0A6A4HNH7"/>
<accession>A0A6A4HNH7</accession>
<dbReference type="Proteomes" id="UP000799118">
    <property type="component" value="Unassembled WGS sequence"/>
</dbReference>
<keyword evidence="3" id="KW-1185">Reference proteome</keyword>